<dbReference type="EMBL" id="JAAAWN010000031">
    <property type="protein sequence ID" value="NDV92922.1"/>
    <property type="molecule type" value="Genomic_DNA"/>
</dbReference>
<reference evidence="1 2" key="1">
    <citation type="submission" date="2020-01" db="EMBL/GenBank/DDBJ databases">
        <authorList>
            <person name="Chen J."/>
            <person name="Zhu S."/>
            <person name="Yang J."/>
        </authorList>
    </citation>
    <scope>NUCLEOTIDE SEQUENCE [LARGE SCALE GENOMIC DNA]</scope>
    <source>
        <strain evidence="1 2">345S023</strain>
    </source>
</reference>
<name>A0A7X5LP48_9ALTE</name>
<dbReference type="Proteomes" id="UP000470213">
    <property type="component" value="Unassembled WGS sequence"/>
</dbReference>
<evidence type="ECO:0000313" key="2">
    <source>
        <dbReference type="Proteomes" id="UP000470213"/>
    </source>
</evidence>
<accession>A0A7X5LP48</accession>
<comment type="caution">
    <text evidence="1">The sequence shown here is derived from an EMBL/GenBank/DDBJ whole genome shotgun (WGS) entry which is preliminary data.</text>
</comment>
<proteinExistence type="predicted"/>
<evidence type="ECO:0008006" key="3">
    <source>
        <dbReference type="Google" id="ProtNLM"/>
    </source>
</evidence>
<dbReference type="RefSeq" id="WP_163088102.1">
    <property type="nucleotide sequence ID" value="NZ_JAAAWN010000031.1"/>
</dbReference>
<dbReference type="AlphaFoldDB" id="A0A7X5LP48"/>
<keyword evidence="2" id="KW-1185">Reference proteome</keyword>
<evidence type="ECO:0000313" key="1">
    <source>
        <dbReference type="EMBL" id="NDV92922.1"/>
    </source>
</evidence>
<dbReference type="Pfam" id="PF14907">
    <property type="entry name" value="NTP_transf_5"/>
    <property type="match status" value="1"/>
</dbReference>
<sequence>MSQFSPQFLHDIWHKRADLTSLSAKEWEDLVLLLRSEMLLARFAYFYQQQSAEFPRFVQWHLSNARKLARKQAKQVLLEATLLTPLCRAHSDSVVFLKGAAYTLLGGELAQGRVYSDIDLLVSKAGINSIEKDLVFRGWISKPLNDYDDYYYRQWVHEIPPLIHSNRGTVLDLHHNIVPPISGKAPNVDSLLSCVTETDDGLTVLSPAGLLLHSCVHLFFNEEQEHGYRDLVDIWLLLTRYKSPDFWQQLHEIIEHVGFKTEVILGLHYTAQFFEVDIPASLSRHQINSVRWSLLDFIYKRTLLPNHKTVKVSAQKLAIFMAWVRGHWCKMPIHILLWHFIAKGGRKLAEGLFGTHIFKKTVPQQQ</sequence>
<gene>
    <name evidence="1" type="ORF">GTH32_17275</name>
</gene>
<protein>
    <recommendedName>
        <fullName evidence="3">Nucleotidyltransferase family protein</fullName>
    </recommendedName>
</protein>
<organism evidence="1 2">
    <name type="scientific">Alteromonas profundi</name>
    <dbReference type="NCBI Taxonomy" id="2696062"/>
    <lineage>
        <taxon>Bacteria</taxon>
        <taxon>Pseudomonadati</taxon>
        <taxon>Pseudomonadota</taxon>
        <taxon>Gammaproteobacteria</taxon>
        <taxon>Alteromonadales</taxon>
        <taxon>Alteromonadaceae</taxon>
        <taxon>Alteromonas/Salinimonas group</taxon>
        <taxon>Alteromonas</taxon>
    </lineage>
</organism>
<dbReference type="InterPro" id="IPR039498">
    <property type="entry name" value="NTP_transf_5"/>
</dbReference>